<dbReference type="Proteomes" id="UP000046393">
    <property type="component" value="Unplaced"/>
</dbReference>
<feature type="transmembrane region" description="Helical" evidence="6">
    <location>
        <begin position="357"/>
        <end position="380"/>
    </location>
</feature>
<dbReference type="PANTHER" id="PTHR48043">
    <property type="entry name" value="EG:EG0003.4 PROTEIN-RELATED"/>
    <property type="match status" value="1"/>
</dbReference>
<dbReference type="EC" id="2.4.1.17" evidence="2"/>
<dbReference type="SUPFAM" id="SSF53756">
    <property type="entry name" value="UDP-Glycosyltransferase/glycogen phosphorylase"/>
    <property type="match status" value="1"/>
</dbReference>
<name>A0A0N5AKC7_9BILA</name>
<dbReference type="CDD" id="cd03784">
    <property type="entry name" value="GT1_Gtf-like"/>
    <property type="match status" value="1"/>
</dbReference>
<dbReference type="WBParaSite" id="SMUV_0000494401-mRNA-1">
    <property type="protein sequence ID" value="SMUV_0000494401-mRNA-1"/>
    <property type="gene ID" value="SMUV_0000494401"/>
</dbReference>
<evidence type="ECO:0000256" key="6">
    <source>
        <dbReference type="SAM" id="Phobius"/>
    </source>
</evidence>
<reference evidence="9" key="1">
    <citation type="submission" date="2017-02" db="UniProtKB">
        <authorList>
            <consortium name="WormBaseParasite"/>
        </authorList>
    </citation>
    <scope>IDENTIFICATION</scope>
</reference>
<evidence type="ECO:0000256" key="3">
    <source>
        <dbReference type="ARBA" id="ARBA00022676"/>
    </source>
</evidence>
<protein>
    <recommendedName>
        <fullName evidence="2">glucuronosyltransferase</fullName>
        <ecNumber evidence="2">2.4.1.17</ecNumber>
    </recommendedName>
</protein>
<proteinExistence type="inferred from homology"/>
<dbReference type="STRING" id="451379.A0A0N5AKC7"/>
<keyword evidence="3" id="KW-0328">Glycosyltransferase</keyword>
<organism evidence="8 9">
    <name type="scientific">Syphacia muris</name>
    <dbReference type="NCBI Taxonomy" id="451379"/>
    <lineage>
        <taxon>Eukaryota</taxon>
        <taxon>Metazoa</taxon>
        <taxon>Ecdysozoa</taxon>
        <taxon>Nematoda</taxon>
        <taxon>Chromadorea</taxon>
        <taxon>Rhabditida</taxon>
        <taxon>Spirurina</taxon>
        <taxon>Oxyuridomorpha</taxon>
        <taxon>Oxyuroidea</taxon>
        <taxon>Oxyuridae</taxon>
        <taxon>Syphacia</taxon>
    </lineage>
</organism>
<dbReference type="InterPro" id="IPR002213">
    <property type="entry name" value="UDP_glucos_trans"/>
</dbReference>
<evidence type="ECO:0000313" key="8">
    <source>
        <dbReference type="Proteomes" id="UP000046393"/>
    </source>
</evidence>
<feature type="signal peptide" evidence="7">
    <location>
        <begin position="1"/>
        <end position="16"/>
    </location>
</feature>
<keyword evidence="8" id="KW-1185">Reference proteome</keyword>
<evidence type="ECO:0000256" key="7">
    <source>
        <dbReference type="SAM" id="SignalP"/>
    </source>
</evidence>
<comment type="catalytic activity">
    <reaction evidence="5">
        <text>glucuronate acceptor + UDP-alpha-D-glucuronate = acceptor beta-D-glucuronoside + UDP + H(+)</text>
        <dbReference type="Rhea" id="RHEA:21032"/>
        <dbReference type="ChEBI" id="CHEBI:15378"/>
        <dbReference type="ChEBI" id="CHEBI:58052"/>
        <dbReference type="ChEBI" id="CHEBI:58223"/>
        <dbReference type="ChEBI" id="CHEBI:132367"/>
        <dbReference type="ChEBI" id="CHEBI:132368"/>
        <dbReference type="EC" id="2.4.1.17"/>
    </reaction>
</comment>
<evidence type="ECO:0000256" key="2">
    <source>
        <dbReference type="ARBA" id="ARBA00012544"/>
    </source>
</evidence>
<dbReference type="GO" id="GO:0015020">
    <property type="term" value="F:glucuronosyltransferase activity"/>
    <property type="evidence" value="ECO:0007669"/>
    <property type="project" value="UniProtKB-EC"/>
</dbReference>
<keyword evidence="6" id="KW-0812">Transmembrane</keyword>
<feature type="chain" id="PRO_5005893158" description="glucuronosyltransferase" evidence="7">
    <location>
        <begin position="17"/>
        <end position="393"/>
    </location>
</feature>
<dbReference type="InterPro" id="IPR050271">
    <property type="entry name" value="UDP-glycosyltransferase"/>
</dbReference>
<dbReference type="Gene3D" id="3.40.50.2000">
    <property type="entry name" value="Glycogen Phosphorylase B"/>
    <property type="match status" value="1"/>
</dbReference>
<accession>A0A0N5AKC7</accession>
<dbReference type="Pfam" id="PF00201">
    <property type="entry name" value="UDPGT"/>
    <property type="match status" value="2"/>
</dbReference>
<keyword evidence="4" id="KW-0808">Transferase</keyword>
<keyword evidence="6" id="KW-1133">Transmembrane helix</keyword>
<evidence type="ECO:0000313" key="9">
    <source>
        <dbReference type="WBParaSite" id="SMUV_0000494401-mRNA-1"/>
    </source>
</evidence>
<sequence length="393" mass="44662">MTLTAFLILMFQVVSTFKIAIFEPQVSNSQVSLFILYTKLVTIIGFIHAARIPTWIWMNNAPLLDYIADISGVSSPSSYVSSAIGSSVDRMTFFERVQSFISWSIIPFLYKRYVADTQTELFRKYIDPNFPHLLDIAANVPLIMVNSDEMYALPRPILHKIVYIGGLGMTKKAAKPLKGEYKKIADRASNIIIFSFGSIANATLMPTSWKNAFMSFTLLHKILWKYLDLDKTRALITHGGYNSLQEAINSATPVIAVPLFGDQPSNAKLAVKNHFGVSLKKSEINTEMVSKAIRTILQDDSYAKTISRMRDMISSKPYTPEELLTRWTEFTAKFKDLSNLTPQSIHLSFIQYYCIDVVAFLITVLVLVNYASYRLLLYVFKKLFRKSKKSKKE</sequence>
<keyword evidence="7" id="KW-0732">Signal</keyword>
<evidence type="ECO:0000256" key="4">
    <source>
        <dbReference type="ARBA" id="ARBA00022679"/>
    </source>
</evidence>
<dbReference type="AlphaFoldDB" id="A0A0N5AKC7"/>
<evidence type="ECO:0000256" key="5">
    <source>
        <dbReference type="ARBA" id="ARBA00047475"/>
    </source>
</evidence>
<comment type="similarity">
    <text evidence="1">Belongs to the UDP-glycosyltransferase family.</text>
</comment>
<evidence type="ECO:0000256" key="1">
    <source>
        <dbReference type="ARBA" id="ARBA00009995"/>
    </source>
</evidence>
<keyword evidence="6" id="KW-0472">Membrane</keyword>
<dbReference type="PANTHER" id="PTHR48043:SF145">
    <property type="entry name" value="FI06409P-RELATED"/>
    <property type="match status" value="1"/>
</dbReference>